<dbReference type="PANTHER" id="PTHR46766">
    <property type="entry name" value="GLUTAMINE-RICH PROTEIN 2"/>
    <property type="match status" value="1"/>
</dbReference>
<dbReference type="AlphaFoldDB" id="A0A2G8B8A4"/>
<dbReference type="Proteomes" id="UP000595446">
    <property type="component" value="Chromosome"/>
</dbReference>
<dbReference type="InterPro" id="IPR000030">
    <property type="entry name" value="PPE_dom"/>
</dbReference>
<dbReference type="PANTHER" id="PTHR46766:SF1">
    <property type="entry name" value="GLUTAMINE-RICH PROTEIN 2"/>
    <property type="match status" value="1"/>
</dbReference>
<dbReference type="SUPFAM" id="SSF140459">
    <property type="entry name" value="PE/PPE dimer-like"/>
    <property type="match status" value="1"/>
</dbReference>
<dbReference type="OrthoDB" id="4753184at2"/>
<dbReference type="Pfam" id="PF00823">
    <property type="entry name" value="PPE"/>
    <property type="match status" value="1"/>
</dbReference>
<dbReference type="STRING" id="110505.ACT16_12995"/>
<dbReference type="EMBL" id="AP024237">
    <property type="protein sequence ID" value="BCO37345.1"/>
    <property type="molecule type" value="Genomic_DNA"/>
</dbReference>
<dbReference type="Pfam" id="PF12484">
    <property type="entry name" value="PPE-SVP"/>
    <property type="match status" value="1"/>
</dbReference>
<protein>
    <submittedName>
        <fullName evidence="4">PPE family protein</fullName>
    </submittedName>
</protein>
<evidence type="ECO:0000259" key="3">
    <source>
        <dbReference type="Pfam" id="PF12484"/>
    </source>
</evidence>
<sequence>MDFGALPPEINSGRMYAGPGSGPLLAAAAAWEGLAADLRSTATSYQSVVSELTSGAWRGPASTAMATAATTHVAWLTATAAQTEQSASQARAAAAAYEMAFAMTVPPSVIAANRSLLMALIATNFLGQNTPAIMATEAHYAEMWAQDAAAMYAYAGSSAAATALTPFSPPHQNTNPAGLAAQAAAVAQAIGAAAGTETQTTFARLVSSVPTALQGFAVPGLSANPPSWLDYMLGSMTLSSGFASITSSLTGIIRMLTPAAQAVEHAATTGGSTFAAGLGARATGLRSASSGGATIAANLGRAASIGRLSVPQSWAAAIPATSTPGPSSLAAAAAPQAGTPEGVLGGLPTAMPFRGTSGGVLRVGQRRFVMPRPTCAG</sequence>
<reference evidence="4 5" key="1">
    <citation type="submission" date="2020-12" db="EMBL/GenBank/DDBJ databases">
        <title>Complete genome sequence of Mycobacterium heckeshornense JCM 15655T, closely related to a pathogenic non-tuberculous mycobacterial species Mycobacterium xenopi.</title>
        <authorList>
            <person name="Yoshida M."/>
            <person name="Fukano H."/>
            <person name="Asakura T."/>
            <person name="Suzuki M."/>
            <person name="Hoshino Y."/>
        </authorList>
    </citation>
    <scope>NUCLEOTIDE SEQUENCE [LARGE SCALE GENOMIC DNA]</scope>
    <source>
        <strain evidence="4 5">JCM 15655</strain>
    </source>
</reference>
<name>A0A2G8B8A4_9MYCO</name>
<evidence type="ECO:0000313" key="4">
    <source>
        <dbReference type="EMBL" id="BCO37345.1"/>
    </source>
</evidence>
<gene>
    <name evidence="4" type="primary">PPE31_4</name>
    <name evidence="4" type="ORF">MHEC_37780</name>
</gene>
<accession>A0A2G8B8A4</accession>
<dbReference type="GO" id="GO:0052572">
    <property type="term" value="P:response to host immune response"/>
    <property type="evidence" value="ECO:0007669"/>
    <property type="project" value="TreeGrafter"/>
</dbReference>
<dbReference type="FunFam" id="1.20.1260.20:FF:000001">
    <property type="entry name" value="PPE family protein PPE41"/>
    <property type="match status" value="1"/>
</dbReference>
<keyword evidence="5" id="KW-1185">Reference proteome</keyword>
<feature type="domain" description="PPE" evidence="2">
    <location>
        <begin position="2"/>
        <end position="165"/>
    </location>
</feature>
<organism evidence="4 5">
    <name type="scientific">Mycobacterium heckeshornense</name>
    <dbReference type="NCBI Taxonomy" id="110505"/>
    <lineage>
        <taxon>Bacteria</taxon>
        <taxon>Bacillati</taxon>
        <taxon>Actinomycetota</taxon>
        <taxon>Actinomycetes</taxon>
        <taxon>Mycobacteriales</taxon>
        <taxon>Mycobacteriaceae</taxon>
        <taxon>Mycobacterium</taxon>
    </lineage>
</organism>
<proteinExistence type="inferred from homology"/>
<dbReference type="Gene3D" id="1.20.1260.20">
    <property type="entry name" value="PPE superfamily"/>
    <property type="match status" value="1"/>
</dbReference>
<dbReference type="RefSeq" id="WP_048891889.1">
    <property type="nucleotide sequence ID" value="NZ_AP024237.1"/>
</dbReference>
<dbReference type="InterPro" id="IPR022171">
    <property type="entry name" value="PPE_C"/>
</dbReference>
<comment type="similarity">
    <text evidence="1">Belongs to the mycobacterial PPE family.</text>
</comment>
<dbReference type="InterPro" id="IPR038332">
    <property type="entry name" value="PPE_sf"/>
</dbReference>
<evidence type="ECO:0000259" key="2">
    <source>
        <dbReference type="Pfam" id="PF00823"/>
    </source>
</evidence>
<feature type="domain" description="PPE family C-terminal" evidence="3">
    <location>
        <begin position="296"/>
        <end position="373"/>
    </location>
</feature>
<evidence type="ECO:0000313" key="5">
    <source>
        <dbReference type="Proteomes" id="UP000595446"/>
    </source>
</evidence>
<evidence type="ECO:0000256" key="1">
    <source>
        <dbReference type="ARBA" id="ARBA00010652"/>
    </source>
</evidence>